<dbReference type="RefSeq" id="WP_006972495.1">
    <property type="nucleotide sequence ID" value="NZ_ABCS01000032.1"/>
</dbReference>
<dbReference type="PROSITE" id="PS51257">
    <property type="entry name" value="PROKAR_LIPOPROTEIN"/>
    <property type="match status" value="1"/>
</dbReference>
<protein>
    <recommendedName>
        <fullName evidence="5">Lipoprotein</fullName>
    </recommendedName>
</protein>
<evidence type="ECO:0008006" key="5">
    <source>
        <dbReference type="Google" id="ProtNLM"/>
    </source>
</evidence>
<accession>A6G700</accession>
<dbReference type="STRING" id="391625.PPSIR1_08856"/>
<evidence type="ECO:0000313" key="4">
    <source>
        <dbReference type="Proteomes" id="UP000005801"/>
    </source>
</evidence>
<dbReference type="EMBL" id="ABCS01000032">
    <property type="protein sequence ID" value="EDM78276.1"/>
    <property type="molecule type" value="Genomic_DNA"/>
</dbReference>
<comment type="caution">
    <text evidence="3">The sequence shown here is derived from an EMBL/GenBank/DDBJ whole genome shotgun (WGS) entry which is preliminary data.</text>
</comment>
<feature type="signal peptide" evidence="2">
    <location>
        <begin position="1"/>
        <end position="25"/>
    </location>
</feature>
<organism evidence="3 4">
    <name type="scientific">Plesiocystis pacifica SIR-1</name>
    <dbReference type="NCBI Taxonomy" id="391625"/>
    <lineage>
        <taxon>Bacteria</taxon>
        <taxon>Pseudomonadati</taxon>
        <taxon>Myxococcota</taxon>
        <taxon>Polyangia</taxon>
        <taxon>Nannocystales</taxon>
        <taxon>Nannocystaceae</taxon>
        <taxon>Plesiocystis</taxon>
    </lineage>
</organism>
<gene>
    <name evidence="3" type="ORF">PPSIR1_08856</name>
</gene>
<sequence length="133" mass="13199">MRWLSGSFVVVFAAAWGLIGCGAQPAGVESGDKAPVEGGMGGFGSSALSKGKGKGLIGEDGKQVTPTQPGSLIGEDGKQVTPTQPGSLIGEDGKQLAPKQPGALIGEDGKQLAPQQPGALIGEDGKQLAPPKP</sequence>
<evidence type="ECO:0000256" key="2">
    <source>
        <dbReference type="SAM" id="SignalP"/>
    </source>
</evidence>
<reference evidence="3 4" key="1">
    <citation type="submission" date="2007-06" db="EMBL/GenBank/DDBJ databases">
        <authorList>
            <person name="Shimkets L."/>
            <person name="Ferriera S."/>
            <person name="Johnson J."/>
            <person name="Kravitz S."/>
            <person name="Beeson K."/>
            <person name="Sutton G."/>
            <person name="Rogers Y.-H."/>
            <person name="Friedman R."/>
            <person name="Frazier M."/>
            <person name="Venter J.C."/>
        </authorList>
    </citation>
    <scope>NUCLEOTIDE SEQUENCE [LARGE SCALE GENOMIC DNA]</scope>
    <source>
        <strain evidence="3 4">SIR-1</strain>
    </source>
</reference>
<feature type="region of interest" description="Disordered" evidence="1">
    <location>
        <begin position="28"/>
        <end position="133"/>
    </location>
</feature>
<evidence type="ECO:0000313" key="3">
    <source>
        <dbReference type="EMBL" id="EDM78276.1"/>
    </source>
</evidence>
<proteinExistence type="predicted"/>
<dbReference type="Proteomes" id="UP000005801">
    <property type="component" value="Unassembled WGS sequence"/>
</dbReference>
<keyword evidence="2" id="KW-0732">Signal</keyword>
<name>A6G700_9BACT</name>
<evidence type="ECO:0000256" key="1">
    <source>
        <dbReference type="SAM" id="MobiDB-lite"/>
    </source>
</evidence>
<feature type="chain" id="PRO_5002693730" description="Lipoprotein" evidence="2">
    <location>
        <begin position="26"/>
        <end position="133"/>
    </location>
</feature>
<keyword evidence="4" id="KW-1185">Reference proteome</keyword>
<dbReference type="AlphaFoldDB" id="A6G700"/>